<dbReference type="InterPro" id="IPR052087">
    <property type="entry name" value="RRP12"/>
</dbReference>
<organism evidence="7 8">
    <name type="scientific">Limulus polyphemus</name>
    <name type="common">Atlantic horseshoe crab</name>
    <dbReference type="NCBI Taxonomy" id="6850"/>
    <lineage>
        <taxon>Eukaryota</taxon>
        <taxon>Metazoa</taxon>
        <taxon>Ecdysozoa</taxon>
        <taxon>Arthropoda</taxon>
        <taxon>Chelicerata</taxon>
        <taxon>Merostomata</taxon>
        <taxon>Xiphosura</taxon>
        <taxon>Limulidae</taxon>
        <taxon>Limulus</taxon>
    </lineage>
</organism>
<feature type="compositionally biased region" description="Basic residues" evidence="4">
    <location>
        <begin position="8"/>
        <end position="18"/>
    </location>
</feature>
<proteinExistence type="inferred from homology"/>
<evidence type="ECO:0000256" key="3">
    <source>
        <dbReference type="ARBA" id="ARBA00023242"/>
    </source>
</evidence>
<evidence type="ECO:0000313" key="8">
    <source>
        <dbReference type="RefSeq" id="XP_022247606.1"/>
    </source>
</evidence>
<evidence type="ECO:0000256" key="1">
    <source>
        <dbReference type="ARBA" id="ARBA00004123"/>
    </source>
</evidence>
<keyword evidence="3" id="KW-0539">Nucleus</keyword>
<feature type="compositionally biased region" description="Basic and acidic residues" evidence="4">
    <location>
        <begin position="1259"/>
        <end position="1273"/>
    </location>
</feature>
<feature type="compositionally biased region" description="Polar residues" evidence="4">
    <location>
        <begin position="1249"/>
        <end position="1258"/>
    </location>
</feature>
<feature type="domain" description="RRP12 N-terminal HEAT" evidence="6">
    <location>
        <begin position="109"/>
        <end position="357"/>
    </location>
</feature>
<dbReference type="InterPro" id="IPR011989">
    <property type="entry name" value="ARM-like"/>
</dbReference>
<dbReference type="Pfam" id="PF08161">
    <property type="entry name" value="RRP12_HEAT"/>
    <property type="match status" value="1"/>
</dbReference>
<reference evidence="8" key="1">
    <citation type="submission" date="2025-08" db="UniProtKB">
        <authorList>
            <consortium name="RefSeq"/>
        </authorList>
    </citation>
    <scope>IDENTIFICATION</scope>
    <source>
        <tissue evidence="8">Muscle</tissue>
    </source>
</reference>
<comment type="subcellular location">
    <subcellularLocation>
        <location evidence="1">Nucleus</location>
    </subcellularLocation>
</comment>
<dbReference type="Pfam" id="PF25772">
    <property type="entry name" value="HEAT_RRP12_N"/>
    <property type="match status" value="1"/>
</dbReference>
<comment type="similarity">
    <text evidence="2">Belongs to the RRP12 family.</text>
</comment>
<feature type="region of interest" description="Disordered" evidence="4">
    <location>
        <begin position="1305"/>
        <end position="1325"/>
    </location>
</feature>
<feature type="domain" description="RRP12 HEAT" evidence="5">
    <location>
        <begin position="429"/>
        <end position="700"/>
    </location>
</feature>
<dbReference type="InterPro" id="IPR012978">
    <property type="entry name" value="HEAT_RRP12"/>
</dbReference>
<accession>A0ABM1SVF0</accession>
<evidence type="ECO:0000259" key="6">
    <source>
        <dbReference type="Pfam" id="PF25772"/>
    </source>
</evidence>
<dbReference type="PANTHER" id="PTHR48287:SF1">
    <property type="entry name" value="ARM REPEAT SUPERFAMILY PROTEIN"/>
    <property type="match status" value="1"/>
</dbReference>
<dbReference type="GeneID" id="106464195"/>
<dbReference type="Gene3D" id="1.25.10.10">
    <property type="entry name" value="Leucine-rich Repeat Variant"/>
    <property type="match status" value="1"/>
</dbReference>
<evidence type="ECO:0000259" key="5">
    <source>
        <dbReference type="Pfam" id="PF08161"/>
    </source>
</evidence>
<dbReference type="RefSeq" id="XP_022247606.1">
    <property type="nucleotide sequence ID" value="XM_022391898.1"/>
</dbReference>
<dbReference type="Proteomes" id="UP000694941">
    <property type="component" value="Unplaced"/>
</dbReference>
<sequence length="1325" mass="149740">MGSEKRMKVARKATKGKGKQWENGQSSSSNPKTRKFRNQARSKFFNFNPILGNGQLTELSLAQHDALQKDKSTFDATAMDEDSEAKSEGGKTINTFASCWSECSNPSFQRLLKNWQASSAHHKEMLAVLAAITEVIKIKEGKETETEYFAALMTTLETVETEKALTAVVSLLSMVIKRLPPSVLKLKFSETSKVFVNLLGKFINSNHNALLRGLIGCLSTLLRAQDAAVWNNSSTLQVYSVLLNCITHSKPKVRKAAQHSVSAILKGSTIVTSTQATAHHPATSVTANFCIEKIEKSGGSGAGATLTLHILCLLKEILMIFPYKSLKAVCETLLKVMTLGNMLVTSCSLQALYGLFAGKSSPTNLTAELNAQIVMALYDYQPSINDAQSLIAWLTVMSVAFQNLQKLDFHLSTVHAPKLFSTVVQCWLSEKTEVLVAVTAILQLLINNCIKPSVEELEAMNESEAVTFVQKVFHHLEAALKYQYHVAWGEVIKVLTTFFEGFGKTFHPVMKKGLQSLADLRDTFRFPYTAELDRAMGAAIKTMGPETVLQIVPLQIDGKDDNPEFPRSWLLPVLRDYVQETQLAFFTKYFLPLASVLREKSLELEKSGRIVESKTYSVLQTQIWSLLPGFCTQPTDLTESFKGIAKILGLALSEHPDLRLDILASLRLLVLKNLEIEVNRNELARYAKNYLPIMLNLYTSEPEDNEEGIRLAVYETIKVYLQITDRELCSSLFDKSLLKLKESDITSFSRHAVLDLTRALLLYVSEDQVKELYFYCKPLLQHEDHTIQKKAYRVLEELCQGQSEGCCSFVQQNLHDLQELLIDALSKSVPSAKAPRLRCLLYVLEQQTKPNKDFVMRILPEAILCVKTNAEKARTAAYNLIVEIGKAFLRWDREKPKETLSEYMQLLLGGLVGTPHMISASILSISKVLYEFKDQLPSELVHLLVENMCLLLTSRSREVVQSALSFVKILFSTLSVNDLAQHVEFLVKSLVSVSDESQRQLRFKTKEIFIRLVRKFGYEMIAKMVPPIHCKMLSNIRKIEAHKAHQRKMKESEKEREEDDFFKMKKQSESIEEILQDTDDDLEEEMFNKERPKKKAVRRLSNKVKGATWIEEHADKEIVDFLDPSANKKVMGSCRCFPSGSIELVKLSWRYFQKHTSSVLITVQLSATKPTISKPNKTDHGFKTSADGRLIITEEKKEWKSEDEDIEKLMEAMEKTFKSKKRKMDEDNEDEPPSSKYQVVSKGIHRTFSKPNIQGTENTSKKAGGDVKKKGQHDPYAYIPLNKHTLNRRKKVKLAGQFKNFVSASKKGAQKGAKIKIRMNKRGRK</sequence>
<feature type="region of interest" description="Disordered" evidence="4">
    <location>
        <begin position="1217"/>
        <end position="1276"/>
    </location>
</feature>
<dbReference type="InterPro" id="IPR057860">
    <property type="entry name" value="HEAT_RRP12_N"/>
</dbReference>
<protein>
    <submittedName>
        <fullName evidence="8">RRP12-like protein isoform X1</fullName>
    </submittedName>
</protein>
<evidence type="ECO:0000256" key="4">
    <source>
        <dbReference type="SAM" id="MobiDB-lite"/>
    </source>
</evidence>
<evidence type="ECO:0000256" key="2">
    <source>
        <dbReference type="ARBA" id="ARBA00007690"/>
    </source>
</evidence>
<evidence type="ECO:0000313" key="7">
    <source>
        <dbReference type="Proteomes" id="UP000694941"/>
    </source>
</evidence>
<gene>
    <name evidence="8" type="primary">LOC106464195</name>
</gene>
<feature type="region of interest" description="Disordered" evidence="4">
    <location>
        <begin position="1"/>
        <end position="39"/>
    </location>
</feature>
<feature type="compositionally biased region" description="Basic residues" evidence="4">
    <location>
        <begin position="1313"/>
        <end position="1325"/>
    </location>
</feature>
<dbReference type="SUPFAM" id="SSF48371">
    <property type="entry name" value="ARM repeat"/>
    <property type="match status" value="1"/>
</dbReference>
<dbReference type="InterPro" id="IPR016024">
    <property type="entry name" value="ARM-type_fold"/>
</dbReference>
<keyword evidence="7" id="KW-1185">Reference proteome</keyword>
<name>A0ABM1SVF0_LIMPO</name>
<feature type="compositionally biased region" description="Polar residues" evidence="4">
    <location>
        <begin position="22"/>
        <end position="31"/>
    </location>
</feature>
<dbReference type="PANTHER" id="PTHR48287">
    <property type="entry name" value="ARM REPEAT SUPERFAMILY PROTEIN"/>
    <property type="match status" value="1"/>
</dbReference>